<dbReference type="InterPro" id="IPR036864">
    <property type="entry name" value="Zn2-C6_fun-type_DNA-bd_sf"/>
</dbReference>
<dbReference type="STRING" id="1163406.A0A0L0N4T8"/>
<reference evidence="5 6" key="1">
    <citation type="journal article" date="2015" name="BMC Genomics">
        <title>The genome of the truffle-parasite Tolypocladium ophioglossoides and the evolution of antifungal peptaibiotics.</title>
        <authorList>
            <person name="Quandt C.A."/>
            <person name="Bushley K.E."/>
            <person name="Spatafora J.W."/>
        </authorList>
    </citation>
    <scope>NUCLEOTIDE SEQUENCE [LARGE SCALE GENOMIC DNA]</scope>
    <source>
        <strain evidence="5 6">CBS 100239</strain>
    </source>
</reference>
<dbReference type="PANTHER" id="PTHR37534">
    <property type="entry name" value="TRANSCRIPTIONAL ACTIVATOR PROTEIN UGA3"/>
    <property type="match status" value="1"/>
</dbReference>
<dbReference type="GO" id="GO:0000981">
    <property type="term" value="F:DNA-binding transcription factor activity, RNA polymerase II-specific"/>
    <property type="evidence" value="ECO:0007669"/>
    <property type="project" value="InterPro"/>
</dbReference>
<accession>A0A0L0N4T8</accession>
<keyword evidence="2" id="KW-0539">Nucleus</keyword>
<dbReference type="GO" id="GO:0000976">
    <property type="term" value="F:transcription cis-regulatory region binding"/>
    <property type="evidence" value="ECO:0007669"/>
    <property type="project" value="TreeGrafter"/>
</dbReference>
<evidence type="ECO:0000313" key="6">
    <source>
        <dbReference type="Proteomes" id="UP000036947"/>
    </source>
</evidence>
<dbReference type="SMART" id="SM00066">
    <property type="entry name" value="GAL4"/>
    <property type="match status" value="1"/>
</dbReference>
<dbReference type="GO" id="GO:0045944">
    <property type="term" value="P:positive regulation of transcription by RNA polymerase II"/>
    <property type="evidence" value="ECO:0007669"/>
    <property type="project" value="TreeGrafter"/>
</dbReference>
<dbReference type="PROSITE" id="PS50048">
    <property type="entry name" value="ZN2_CY6_FUNGAL_2"/>
    <property type="match status" value="1"/>
</dbReference>
<comment type="subcellular location">
    <subcellularLocation>
        <location evidence="1">Nucleus</location>
    </subcellularLocation>
</comment>
<protein>
    <submittedName>
        <fullName evidence="5">Transcriptional regulatory protein UME6</fullName>
    </submittedName>
</protein>
<dbReference type="PROSITE" id="PS00463">
    <property type="entry name" value="ZN2_CY6_FUNGAL_1"/>
    <property type="match status" value="1"/>
</dbReference>
<evidence type="ECO:0000256" key="3">
    <source>
        <dbReference type="SAM" id="MobiDB-lite"/>
    </source>
</evidence>
<dbReference type="PANTHER" id="PTHR37534:SF26">
    <property type="entry name" value="TRANSCRIPTION FACTOR, PUTATIVE-RELATED"/>
    <property type="match status" value="1"/>
</dbReference>
<dbReference type="EMBL" id="LFRF01000021">
    <property type="protein sequence ID" value="KND89087.1"/>
    <property type="molecule type" value="Genomic_DNA"/>
</dbReference>
<dbReference type="Pfam" id="PF11951">
    <property type="entry name" value="Fungal_trans_2"/>
    <property type="match status" value="1"/>
</dbReference>
<keyword evidence="6" id="KW-1185">Reference proteome</keyword>
<dbReference type="Gene3D" id="4.10.240.10">
    <property type="entry name" value="Zn(2)-C6 fungal-type DNA-binding domain"/>
    <property type="match status" value="1"/>
</dbReference>
<dbReference type="GO" id="GO:0005634">
    <property type="term" value="C:nucleus"/>
    <property type="evidence" value="ECO:0007669"/>
    <property type="project" value="UniProtKB-SubCell"/>
</dbReference>
<feature type="compositionally biased region" description="Basic and acidic residues" evidence="3">
    <location>
        <begin position="116"/>
        <end position="133"/>
    </location>
</feature>
<feature type="domain" description="Zn(2)-C6 fungal-type" evidence="4">
    <location>
        <begin position="40"/>
        <end position="68"/>
    </location>
</feature>
<comment type="caution">
    <text evidence="5">The sequence shown here is derived from an EMBL/GenBank/DDBJ whole genome shotgun (WGS) entry which is preliminary data.</text>
</comment>
<feature type="region of interest" description="Disordered" evidence="3">
    <location>
        <begin position="106"/>
        <end position="143"/>
    </location>
</feature>
<dbReference type="Pfam" id="PF00172">
    <property type="entry name" value="Zn_clus"/>
    <property type="match status" value="1"/>
</dbReference>
<gene>
    <name evidence="5" type="ORF">TOPH_06289</name>
</gene>
<dbReference type="CDD" id="cd00067">
    <property type="entry name" value="GAL4"/>
    <property type="match status" value="1"/>
</dbReference>
<dbReference type="Proteomes" id="UP000036947">
    <property type="component" value="Unassembled WGS sequence"/>
</dbReference>
<evidence type="ECO:0000256" key="2">
    <source>
        <dbReference type="ARBA" id="ARBA00023242"/>
    </source>
</evidence>
<dbReference type="OrthoDB" id="5213892at2759"/>
<dbReference type="SUPFAM" id="SSF57701">
    <property type="entry name" value="Zn2/Cys6 DNA-binding domain"/>
    <property type="match status" value="1"/>
</dbReference>
<dbReference type="InterPro" id="IPR001138">
    <property type="entry name" value="Zn2Cys6_DnaBD"/>
</dbReference>
<evidence type="ECO:0000313" key="5">
    <source>
        <dbReference type="EMBL" id="KND89087.1"/>
    </source>
</evidence>
<dbReference type="AlphaFoldDB" id="A0A0L0N4T8"/>
<name>A0A0L0N4T8_TOLOC</name>
<sequence length="522" mass="58368">MDPLIAEPPPRPSRSITTICHVAAGIPTVAFKFIRDRPNGCWTCRIRHRKCDEALPTCRECSDRAIPCHGYGQKPKWLDDKALHYAELARIKRIVNRNFRRTRKRQQAELCNGRPGPREEAHAADAVPMRDGDVEGGSATTGSNQDMAFREAQLLVHYLDYIFPLQYPYYTDEPALGGRGWLFWLLMKRGPLHQAVLTLSALHHHTEFAHTSANRASELIGYHTNALQRLRQVISVCEVDRFAENREQLVEFLACGSALISFELFQGGTTNWQPHLFALVSVVNRMSPDAVACGGADLDQPLLNGIDLAQRFLVTKVIWLDVLASTATGTAPRTNYREWLDLEAFDMSRVMGCQSWAMMAIGDLSTLAFQEVEPDAEPDYARLREIELRLEEGLDGLASSTQEPSPISHALTKVFAAAALVQLRTTTTIPDTSSSERDIHHAVSRAIGELRRLPSWVSVRGLAWPISVVGAVAAPDQQSFFEDLLQHVLQKAGSGFTNCGTVLRVLRRCWKHRGECPDEVWT</sequence>
<dbReference type="GO" id="GO:0008270">
    <property type="term" value="F:zinc ion binding"/>
    <property type="evidence" value="ECO:0007669"/>
    <property type="project" value="InterPro"/>
</dbReference>
<evidence type="ECO:0000259" key="4">
    <source>
        <dbReference type="PROSITE" id="PS50048"/>
    </source>
</evidence>
<organism evidence="5 6">
    <name type="scientific">Tolypocladium ophioglossoides (strain CBS 100239)</name>
    <name type="common">Snaketongue truffleclub</name>
    <name type="synonym">Elaphocordyceps ophioglossoides</name>
    <dbReference type="NCBI Taxonomy" id="1163406"/>
    <lineage>
        <taxon>Eukaryota</taxon>
        <taxon>Fungi</taxon>
        <taxon>Dikarya</taxon>
        <taxon>Ascomycota</taxon>
        <taxon>Pezizomycotina</taxon>
        <taxon>Sordariomycetes</taxon>
        <taxon>Hypocreomycetidae</taxon>
        <taxon>Hypocreales</taxon>
        <taxon>Ophiocordycipitaceae</taxon>
        <taxon>Tolypocladium</taxon>
    </lineage>
</organism>
<proteinExistence type="predicted"/>
<dbReference type="InterPro" id="IPR021858">
    <property type="entry name" value="Fun_TF"/>
</dbReference>
<evidence type="ECO:0000256" key="1">
    <source>
        <dbReference type="ARBA" id="ARBA00004123"/>
    </source>
</evidence>